<keyword evidence="1" id="KW-0472">Membrane</keyword>
<organism evidence="2 3">
    <name type="scientific">Acanthoscelides obtectus</name>
    <name type="common">Bean weevil</name>
    <name type="synonym">Bruchus obtectus</name>
    <dbReference type="NCBI Taxonomy" id="200917"/>
    <lineage>
        <taxon>Eukaryota</taxon>
        <taxon>Metazoa</taxon>
        <taxon>Ecdysozoa</taxon>
        <taxon>Arthropoda</taxon>
        <taxon>Hexapoda</taxon>
        <taxon>Insecta</taxon>
        <taxon>Pterygota</taxon>
        <taxon>Neoptera</taxon>
        <taxon>Endopterygota</taxon>
        <taxon>Coleoptera</taxon>
        <taxon>Polyphaga</taxon>
        <taxon>Cucujiformia</taxon>
        <taxon>Chrysomeloidea</taxon>
        <taxon>Chrysomelidae</taxon>
        <taxon>Bruchinae</taxon>
        <taxon>Bruchini</taxon>
        <taxon>Acanthoscelides</taxon>
    </lineage>
</organism>
<dbReference type="AlphaFoldDB" id="A0A9P0PAZ4"/>
<protein>
    <submittedName>
        <fullName evidence="2">Uncharacterized protein</fullName>
    </submittedName>
</protein>
<accession>A0A9P0PAZ4</accession>
<evidence type="ECO:0000313" key="2">
    <source>
        <dbReference type="EMBL" id="CAH1976020.1"/>
    </source>
</evidence>
<proteinExistence type="predicted"/>
<comment type="caution">
    <text evidence="2">The sequence shown here is derived from an EMBL/GenBank/DDBJ whole genome shotgun (WGS) entry which is preliminary data.</text>
</comment>
<keyword evidence="3" id="KW-1185">Reference proteome</keyword>
<evidence type="ECO:0000256" key="1">
    <source>
        <dbReference type="SAM" id="Phobius"/>
    </source>
</evidence>
<gene>
    <name evidence="2" type="ORF">ACAOBT_LOCUS11908</name>
</gene>
<reference evidence="2" key="1">
    <citation type="submission" date="2022-03" db="EMBL/GenBank/DDBJ databases">
        <authorList>
            <person name="Sayadi A."/>
        </authorList>
    </citation>
    <scope>NUCLEOTIDE SEQUENCE</scope>
</reference>
<dbReference type="Proteomes" id="UP001152888">
    <property type="component" value="Unassembled WGS sequence"/>
</dbReference>
<dbReference type="EMBL" id="CAKOFQ010006842">
    <property type="protein sequence ID" value="CAH1976020.1"/>
    <property type="molecule type" value="Genomic_DNA"/>
</dbReference>
<evidence type="ECO:0000313" key="3">
    <source>
        <dbReference type="Proteomes" id="UP001152888"/>
    </source>
</evidence>
<feature type="transmembrane region" description="Helical" evidence="1">
    <location>
        <begin position="6"/>
        <end position="24"/>
    </location>
</feature>
<sequence>MLVAVSVTSYLSWAMCLSMLIFDIKQLRTNTVERERFFRK</sequence>
<keyword evidence="1" id="KW-1133">Transmembrane helix</keyword>
<name>A0A9P0PAZ4_ACAOB</name>
<keyword evidence="1" id="KW-0812">Transmembrane</keyword>